<feature type="region of interest" description="Disordered" evidence="1">
    <location>
        <begin position="71"/>
        <end position="94"/>
    </location>
</feature>
<dbReference type="EMBL" id="JAINUF010000004">
    <property type="protein sequence ID" value="KAJ8363949.1"/>
    <property type="molecule type" value="Genomic_DNA"/>
</dbReference>
<evidence type="ECO:0000313" key="2">
    <source>
        <dbReference type="EMBL" id="KAJ8363949.1"/>
    </source>
</evidence>
<keyword evidence="3" id="KW-1185">Reference proteome</keyword>
<evidence type="ECO:0000313" key="3">
    <source>
        <dbReference type="Proteomes" id="UP001152622"/>
    </source>
</evidence>
<dbReference type="AlphaFoldDB" id="A0A9Q1J226"/>
<feature type="region of interest" description="Disordered" evidence="1">
    <location>
        <begin position="1"/>
        <end position="24"/>
    </location>
</feature>
<proteinExistence type="predicted"/>
<comment type="caution">
    <text evidence="2">The sequence shown here is derived from an EMBL/GenBank/DDBJ whole genome shotgun (WGS) entry which is preliminary data.</text>
</comment>
<dbReference type="Proteomes" id="UP001152622">
    <property type="component" value="Chromosome 4"/>
</dbReference>
<evidence type="ECO:0000256" key="1">
    <source>
        <dbReference type="SAM" id="MobiDB-lite"/>
    </source>
</evidence>
<reference evidence="2" key="1">
    <citation type="journal article" date="2023" name="Science">
        <title>Genome structures resolve the early diversification of teleost fishes.</title>
        <authorList>
            <person name="Parey E."/>
            <person name="Louis A."/>
            <person name="Montfort J."/>
            <person name="Bouchez O."/>
            <person name="Roques C."/>
            <person name="Iampietro C."/>
            <person name="Lluch J."/>
            <person name="Castinel A."/>
            <person name="Donnadieu C."/>
            <person name="Desvignes T."/>
            <person name="Floi Bucao C."/>
            <person name="Jouanno E."/>
            <person name="Wen M."/>
            <person name="Mejri S."/>
            <person name="Dirks R."/>
            <person name="Jansen H."/>
            <person name="Henkel C."/>
            <person name="Chen W.J."/>
            <person name="Zahm M."/>
            <person name="Cabau C."/>
            <person name="Klopp C."/>
            <person name="Thompson A.W."/>
            <person name="Robinson-Rechavi M."/>
            <person name="Braasch I."/>
            <person name="Lecointre G."/>
            <person name="Bobe J."/>
            <person name="Postlethwait J.H."/>
            <person name="Berthelot C."/>
            <person name="Roest Crollius H."/>
            <person name="Guiguen Y."/>
        </authorList>
    </citation>
    <scope>NUCLEOTIDE SEQUENCE</scope>
    <source>
        <strain evidence="2">WJC10195</strain>
    </source>
</reference>
<accession>A0A9Q1J226</accession>
<feature type="compositionally biased region" description="Polar residues" evidence="1">
    <location>
        <begin position="73"/>
        <end position="83"/>
    </location>
</feature>
<sequence length="94" mass="9973">MSCHRNPGAPQSVPVSLGLAADQEHGDGGFKQYSLALLLLPSERAASPPNLCTVLKEPGLTVHRPRRSVLFLSPQQPTTSAASPITKRHGPGNR</sequence>
<protein>
    <submittedName>
        <fullName evidence="2">Uncharacterized protein</fullName>
    </submittedName>
</protein>
<organism evidence="2 3">
    <name type="scientific">Synaphobranchus kaupii</name>
    <name type="common">Kaup's arrowtooth eel</name>
    <dbReference type="NCBI Taxonomy" id="118154"/>
    <lineage>
        <taxon>Eukaryota</taxon>
        <taxon>Metazoa</taxon>
        <taxon>Chordata</taxon>
        <taxon>Craniata</taxon>
        <taxon>Vertebrata</taxon>
        <taxon>Euteleostomi</taxon>
        <taxon>Actinopterygii</taxon>
        <taxon>Neopterygii</taxon>
        <taxon>Teleostei</taxon>
        <taxon>Anguilliformes</taxon>
        <taxon>Synaphobranchidae</taxon>
        <taxon>Synaphobranchus</taxon>
    </lineage>
</organism>
<gene>
    <name evidence="2" type="ORF">SKAU_G00127800</name>
</gene>
<name>A0A9Q1J226_SYNKA</name>